<organism evidence="1 2">
    <name type="scientific">Opisthorchis viverrini</name>
    <name type="common">Southeast Asian liver fluke</name>
    <dbReference type="NCBI Taxonomy" id="6198"/>
    <lineage>
        <taxon>Eukaryota</taxon>
        <taxon>Metazoa</taxon>
        <taxon>Spiralia</taxon>
        <taxon>Lophotrochozoa</taxon>
        <taxon>Platyhelminthes</taxon>
        <taxon>Trematoda</taxon>
        <taxon>Digenea</taxon>
        <taxon>Opisthorchiida</taxon>
        <taxon>Opisthorchiata</taxon>
        <taxon>Opisthorchiidae</taxon>
        <taxon>Opisthorchis</taxon>
    </lineage>
</organism>
<sequence>MVDTTNGLMDPQWEAHRGLFGKQSELELLIAEDSEAVEAGFAGVQLLDGKSRVPIVVEFRKTSQ</sequence>
<dbReference type="GeneID" id="20324376"/>
<protein>
    <submittedName>
        <fullName evidence="1">Uncharacterized protein</fullName>
    </submittedName>
</protein>
<dbReference type="Proteomes" id="UP000054324">
    <property type="component" value="Unassembled WGS sequence"/>
</dbReference>
<name>A0A075A244_OPIVI</name>
<dbReference type="AlphaFoldDB" id="A0A075A244"/>
<dbReference type="KEGG" id="ovi:T265_10208"/>
<gene>
    <name evidence="1" type="ORF">T265_10208</name>
</gene>
<evidence type="ECO:0000313" key="1">
    <source>
        <dbReference type="EMBL" id="KER21474.1"/>
    </source>
</evidence>
<accession>A0A075A244</accession>
<dbReference type="CTD" id="20324376"/>
<evidence type="ECO:0000313" key="2">
    <source>
        <dbReference type="Proteomes" id="UP000054324"/>
    </source>
</evidence>
<dbReference type="EMBL" id="KL596964">
    <property type="protein sequence ID" value="KER21474.1"/>
    <property type="molecule type" value="Genomic_DNA"/>
</dbReference>
<proteinExistence type="predicted"/>
<reference evidence="1 2" key="1">
    <citation type="submission" date="2013-11" db="EMBL/GenBank/DDBJ databases">
        <title>Opisthorchis viverrini - life in the bile duct.</title>
        <authorList>
            <person name="Young N.D."/>
            <person name="Nagarajan N."/>
            <person name="Lin S.J."/>
            <person name="Korhonen P.K."/>
            <person name="Jex A.R."/>
            <person name="Hall R.S."/>
            <person name="Safavi-Hemami H."/>
            <person name="Kaewkong W."/>
            <person name="Bertrand D."/>
            <person name="Gao S."/>
            <person name="Seet Q."/>
            <person name="Wongkham S."/>
            <person name="Teh B.T."/>
            <person name="Wongkham C."/>
            <person name="Intapan P.M."/>
            <person name="Maleewong W."/>
            <person name="Yang X."/>
            <person name="Hu M."/>
            <person name="Wang Z."/>
            <person name="Hofmann A."/>
            <person name="Sternberg P.W."/>
            <person name="Tan P."/>
            <person name="Wang J."/>
            <person name="Gasser R.B."/>
        </authorList>
    </citation>
    <scope>NUCLEOTIDE SEQUENCE [LARGE SCALE GENOMIC DNA]</scope>
</reference>
<dbReference type="RefSeq" id="XP_009174779.1">
    <property type="nucleotide sequence ID" value="XM_009176515.1"/>
</dbReference>
<keyword evidence="2" id="KW-1185">Reference proteome</keyword>